<dbReference type="AlphaFoldDB" id="A0A2T1LQF7"/>
<accession>A0A2T1LQF7</accession>
<reference evidence="2 3" key="1">
    <citation type="submission" date="2018-03" db="EMBL/GenBank/DDBJ databases">
        <title>The ancient ancestry and fast evolution of plastids.</title>
        <authorList>
            <person name="Moore K.R."/>
            <person name="Magnabosco C."/>
            <person name="Momper L."/>
            <person name="Gold D.A."/>
            <person name="Bosak T."/>
            <person name="Fournier G.P."/>
        </authorList>
    </citation>
    <scope>NUCLEOTIDE SEQUENCE [LARGE SCALE GENOMIC DNA]</scope>
    <source>
        <strain evidence="2 3">CCALA 016</strain>
    </source>
</reference>
<organism evidence="2 3">
    <name type="scientific">Aphanothece hegewaldii CCALA 016</name>
    <dbReference type="NCBI Taxonomy" id="2107694"/>
    <lineage>
        <taxon>Bacteria</taxon>
        <taxon>Bacillati</taxon>
        <taxon>Cyanobacteriota</taxon>
        <taxon>Cyanophyceae</taxon>
        <taxon>Oscillatoriophycideae</taxon>
        <taxon>Chroococcales</taxon>
        <taxon>Aphanothecaceae</taxon>
        <taxon>Aphanothece</taxon>
    </lineage>
</organism>
<proteinExistence type="predicted"/>
<keyword evidence="3" id="KW-1185">Reference proteome</keyword>
<reference evidence="2 3" key="2">
    <citation type="submission" date="2018-03" db="EMBL/GenBank/DDBJ databases">
        <authorList>
            <person name="Keele B.F."/>
        </authorList>
    </citation>
    <scope>NUCLEOTIDE SEQUENCE [LARGE SCALE GENOMIC DNA]</scope>
    <source>
        <strain evidence="2 3">CCALA 016</strain>
    </source>
</reference>
<keyword evidence="1" id="KW-1133">Transmembrane helix</keyword>
<comment type="caution">
    <text evidence="2">The sequence shown here is derived from an EMBL/GenBank/DDBJ whole genome shotgun (WGS) entry which is preliminary data.</text>
</comment>
<evidence type="ECO:0000313" key="3">
    <source>
        <dbReference type="Proteomes" id="UP000239001"/>
    </source>
</evidence>
<keyword evidence="1" id="KW-0812">Transmembrane</keyword>
<dbReference type="Proteomes" id="UP000239001">
    <property type="component" value="Unassembled WGS sequence"/>
</dbReference>
<keyword evidence="1" id="KW-0472">Membrane</keyword>
<evidence type="ECO:0000313" key="2">
    <source>
        <dbReference type="EMBL" id="PSF27794.1"/>
    </source>
</evidence>
<feature type="transmembrane region" description="Helical" evidence="1">
    <location>
        <begin position="178"/>
        <end position="205"/>
    </location>
</feature>
<sequence>MVFWVNFFFIFDSAQLTRITERSPLRFPSVPKKIKDIVNFRAKKGNSRSTIEKFIMLKSCPQCGQQLNPPIQSINRQVCYHCGWSQEVNVESKKNDQTLNKSKNILFLKSFNLFNSFNSLYTVWLEFMDLFQSHKLPEQKLSNRLYRGFIYALKTIQVFGFLGGLILGLLSFDKYDPILWILLSILLILASYLSTQGMIAVVDLLSRIEENIRKLNVLIDSDRSNS</sequence>
<evidence type="ECO:0000256" key="1">
    <source>
        <dbReference type="SAM" id="Phobius"/>
    </source>
</evidence>
<name>A0A2T1LQF7_9CHRO</name>
<feature type="transmembrane region" description="Helical" evidence="1">
    <location>
        <begin position="149"/>
        <end position="172"/>
    </location>
</feature>
<dbReference type="EMBL" id="PXOH01000081">
    <property type="protein sequence ID" value="PSF27794.1"/>
    <property type="molecule type" value="Genomic_DNA"/>
</dbReference>
<gene>
    <name evidence="2" type="ORF">C7H19_24870</name>
</gene>
<protein>
    <submittedName>
        <fullName evidence="2">Uncharacterized protein</fullName>
    </submittedName>
</protein>